<organism evidence="2 3">
    <name type="scientific">Azospirillum formosense</name>
    <dbReference type="NCBI Taxonomy" id="861533"/>
    <lineage>
        <taxon>Bacteria</taxon>
        <taxon>Pseudomonadati</taxon>
        <taxon>Pseudomonadota</taxon>
        <taxon>Alphaproteobacteria</taxon>
        <taxon>Rhodospirillales</taxon>
        <taxon>Azospirillaceae</taxon>
        <taxon>Azospirillum</taxon>
    </lineage>
</organism>
<gene>
    <name evidence="2" type="ORF">GBZ26_03710</name>
</gene>
<proteinExistence type="predicted"/>
<reference evidence="2 3" key="1">
    <citation type="submission" date="2019-10" db="EMBL/GenBank/DDBJ databases">
        <title>Genome sequence of Azospirillum formosense CC-Nfb-7.</title>
        <authorList>
            <person name="Ambrosini A."/>
            <person name="Sant'Anna F.H."/>
            <person name="Cassan F.D."/>
            <person name="Souza E.M."/>
            <person name="Passaglia L.M.P."/>
        </authorList>
    </citation>
    <scope>NUCLEOTIDE SEQUENCE [LARGE SCALE GENOMIC DNA]</scope>
    <source>
        <strain evidence="2 3">CC-NFb-7</strain>
    </source>
</reference>
<evidence type="ECO:0000313" key="3">
    <source>
        <dbReference type="Proteomes" id="UP000639419"/>
    </source>
</evidence>
<dbReference type="EMBL" id="WHOR01000015">
    <property type="protein sequence ID" value="NUB18329.1"/>
    <property type="molecule type" value="Genomic_DNA"/>
</dbReference>
<dbReference type="InterPro" id="IPR038573">
    <property type="entry name" value="BrnT_sf"/>
</dbReference>
<dbReference type="Gene3D" id="3.10.450.530">
    <property type="entry name" value="Ribonuclease toxin, BrnT, of type II toxin-antitoxin system"/>
    <property type="match status" value="1"/>
</dbReference>
<dbReference type="InterPro" id="IPR007460">
    <property type="entry name" value="BrnT_toxin"/>
</dbReference>
<protein>
    <submittedName>
        <fullName evidence="2">Uncharacterized protein</fullName>
    </submittedName>
</protein>
<evidence type="ECO:0000256" key="1">
    <source>
        <dbReference type="SAM" id="MobiDB-lite"/>
    </source>
</evidence>
<dbReference type="Proteomes" id="UP000639419">
    <property type="component" value="Unassembled WGS sequence"/>
</dbReference>
<comment type="caution">
    <text evidence="2">The sequence shown here is derived from an EMBL/GenBank/DDBJ whole genome shotgun (WGS) entry which is preliminary data.</text>
</comment>
<keyword evidence="3" id="KW-1185">Reference proteome</keyword>
<name>A0ABX2KU36_9PROT</name>
<sequence>MQARRRNCRPAPRGWQSDPGYSQTGPADAAAGARHLDGISPGPTASSASSCVHLDRIGPSRECDGMMCGPEMIQGRPRNSKIAAVSRFRQVSRHARVDDAEGPAAGAVNCARPIISRRAAALRTWIARGCAAETCWLRRVAGRRTLRTSSWARRNRCECRRGWAPLSPRKITGIPYLPPGLQYGNPAPRGIDRGAGTSCWDDAKNETNIEKHGIGFVAATLLLEGLTVEVPDTRHAYGGTRINAFGTINGRLFVARYTPRCNWRRWIGRASTR</sequence>
<dbReference type="Pfam" id="PF04365">
    <property type="entry name" value="BrnT_toxin"/>
    <property type="match status" value="1"/>
</dbReference>
<evidence type="ECO:0000313" key="2">
    <source>
        <dbReference type="EMBL" id="NUB18329.1"/>
    </source>
</evidence>
<accession>A0ABX2KU36</accession>
<feature type="region of interest" description="Disordered" evidence="1">
    <location>
        <begin position="1"/>
        <end position="50"/>
    </location>
</feature>